<sequence length="121" mass="14032">MSIKNTCLCKAWIVMSVISSIVGNLDVFLQHPNPHYNDKDTQFRNSRDFGRILGVAVRIYLIYVVFAFIKQMEQIGQEVEREEERDINEQFRSKTGVGARAKPEYIFKRTGVSQQPLPRPQ</sequence>
<dbReference type="EMBL" id="CAXLJM020000005">
    <property type="protein sequence ID" value="CAL8071255.1"/>
    <property type="molecule type" value="Genomic_DNA"/>
</dbReference>
<evidence type="ECO:0008006" key="4">
    <source>
        <dbReference type="Google" id="ProtNLM"/>
    </source>
</evidence>
<keyword evidence="3" id="KW-1185">Reference proteome</keyword>
<protein>
    <recommendedName>
        <fullName evidence="4">Endoplasmic reticulum transmembrane protein</fullName>
    </recommendedName>
</protein>
<feature type="transmembrane region" description="Helical" evidence="1">
    <location>
        <begin position="12"/>
        <end position="29"/>
    </location>
</feature>
<feature type="transmembrane region" description="Helical" evidence="1">
    <location>
        <begin position="49"/>
        <end position="69"/>
    </location>
</feature>
<evidence type="ECO:0000313" key="3">
    <source>
        <dbReference type="Proteomes" id="UP001642540"/>
    </source>
</evidence>
<reference evidence="2 3" key="1">
    <citation type="submission" date="2024-08" db="EMBL/GenBank/DDBJ databases">
        <authorList>
            <person name="Cucini C."/>
            <person name="Frati F."/>
        </authorList>
    </citation>
    <scope>NUCLEOTIDE SEQUENCE [LARGE SCALE GENOMIC DNA]</scope>
</reference>
<name>A0ABP1PMD2_9HEXA</name>
<keyword evidence="1" id="KW-0812">Transmembrane</keyword>
<evidence type="ECO:0000256" key="1">
    <source>
        <dbReference type="SAM" id="Phobius"/>
    </source>
</evidence>
<dbReference type="Proteomes" id="UP001642540">
    <property type="component" value="Unassembled WGS sequence"/>
</dbReference>
<evidence type="ECO:0000313" key="2">
    <source>
        <dbReference type="EMBL" id="CAL8071255.1"/>
    </source>
</evidence>
<keyword evidence="1" id="KW-0472">Membrane</keyword>
<gene>
    <name evidence="2" type="ORF">ODALV1_LOCUS1632</name>
</gene>
<organism evidence="2 3">
    <name type="scientific">Orchesella dallaii</name>
    <dbReference type="NCBI Taxonomy" id="48710"/>
    <lineage>
        <taxon>Eukaryota</taxon>
        <taxon>Metazoa</taxon>
        <taxon>Ecdysozoa</taxon>
        <taxon>Arthropoda</taxon>
        <taxon>Hexapoda</taxon>
        <taxon>Collembola</taxon>
        <taxon>Entomobryomorpha</taxon>
        <taxon>Entomobryoidea</taxon>
        <taxon>Orchesellidae</taxon>
        <taxon>Orchesellinae</taxon>
        <taxon>Orchesella</taxon>
    </lineage>
</organism>
<accession>A0ABP1PMD2</accession>
<keyword evidence="1" id="KW-1133">Transmembrane helix</keyword>
<proteinExistence type="predicted"/>
<comment type="caution">
    <text evidence="2">The sequence shown here is derived from an EMBL/GenBank/DDBJ whole genome shotgun (WGS) entry which is preliminary data.</text>
</comment>